<dbReference type="HOGENOM" id="CLU_028871_2_1_5"/>
<reference evidence="3 4" key="1">
    <citation type="journal article" date="2014" name="BMC Genomics">
        <title>Architecture and functions of a multipartite genome of the methylotrophic bacterium Paracoccus aminophilus JCM 7686, containing primary and secondary chromids.</title>
        <authorList>
            <person name="Dziewit L."/>
            <person name="Czarnecki J."/>
            <person name="Wibberg D."/>
            <person name="Radlinska M."/>
            <person name="Mrozek P."/>
            <person name="Szymczak M."/>
            <person name="Schluter A."/>
            <person name="Puhler A."/>
            <person name="Bartosik D."/>
        </authorList>
    </citation>
    <scope>NUCLEOTIDE SEQUENCE [LARGE SCALE GENOMIC DNA]</scope>
    <source>
        <strain evidence="3">JCM 7686</strain>
        <plasmid evidence="4">Plasmid pAMI4</plasmid>
    </source>
</reference>
<geneLocation type="plasmid" evidence="3 4">
    <name>pAMI4</name>
</geneLocation>
<dbReference type="RefSeq" id="WP_020952453.1">
    <property type="nucleotide sequence ID" value="NC_022049.1"/>
</dbReference>
<dbReference type="PANTHER" id="PTHR30024:SF42">
    <property type="entry name" value="ALIPHATIC SULFONATES-BINDING PROTEIN-RELATED"/>
    <property type="match status" value="1"/>
</dbReference>
<keyword evidence="4" id="KW-1185">Reference proteome</keyword>
<feature type="chain" id="PRO_5004534348" evidence="1">
    <location>
        <begin position="23"/>
        <end position="355"/>
    </location>
</feature>
<dbReference type="Pfam" id="PF09084">
    <property type="entry name" value="NMT1"/>
    <property type="match status" value="1"/>
</dbReference>
<sequence length="355" mass="38292">MDHAFFRHALTLLAGLSFSGFAATSPALAETPFLDKVPAGTVLRIGDPVTQKVLEASGLIDQLDFKVEWANLSGGPQTSEAFRAKALDIGSVAEIPSIHATWTNLPVRNIAYRERLDTIAHPIYRFGVTPALGGEIKSLADFRGRRIAYSPGQAQGALVLRALEAAGLTRKDVTLVELPSTGDVYPVALAAGQVDIAPLGGPNIARYIEQYGKDGAALVEHKLRDDPSHLWAPQWVLDDPAKAAAAAEYVKLWAKATEWVNDHPEEFIQAYYVKDQNLTPEQGRAAVAQTGIQVVPASWDEVIARHTKTIALLAEATGNRPFSAEEIFDRRFEKLGAGALAPGSSALKTQEVTQK</sequence>
<dbReference type="Gene3D" id="3.40.190.10">
    <property type="entry name" value="Periplasmic binding protein-like II"/>
    <property type="match status" value="2"/>
</dbReference>
<dbReference type="InterPro" id="IPR015168">
    <property type="entry name" value="SsuA/THI5"/>
</dbReference>
<dbReference type="SUPFAM" id="SSF53850">
    <property type="entry name" value="Periplasmic binding protein-like II"/>
    <property type="match status" value="1"/>
</dbReference>
<keyword evidence="3" id="KW-0614">Plasmid</keyword>
<organism evidence="3 4">
    <name type="scientific">Paracoccus aminophilus JCM 7686</name>
    <dbReference type="NCBI Taxonomy" id="1367847"/>
    <lineage>
        <taxon>Bacteria</taxon>
        <taxon>Pseudomonadati</taxon>
        <taxon>Pseudomonadota</taxon>
        <taxon>Alphaproteobacteria</taxon>
        <taxon>Rhodobacterales</taxon>
        <taxon>Paracoccaceae</taxon>
        <taxon>Paracoccus</taxon>
    </lineage>
</organism>
<dbReference type="Proteomes" id="UP000015480">
    <property type="component" value="Plasmid pAMI4"/>
</dbReference>
<evidence type="ECO:0000259" key="2">
    <source>
        <dbReference type="Pfam" id="PF09084"/>
    </source>
</evidence>
<protein>
    <submittedName>
        <fullName evidence="3">ABC-type nitrate/sulfonate/bicarbonate transport systems, periplasmic component</fullName>
    </submittedName>
</protein>
<dbReference type="EMBL" id="CP006652">
    <property type="protein sequence ID" value="AGT10969.1"/>
    <property type="molecule type" value="Genomic_DNA"/>
</dbReference>
<accession>S5XTY0</accession>
<proteinExistence type="predicted"/>
<feature type="signal peptide" evidence="1">
    <location>
        <begin position="1"/>
        <end position="22"/>
    </location>
</feature>
<keyword evidence="1" id="KW-0732">Signal</keyword>
<gene>
    <name evidence="3" type="ORF">JCM7686_pAMI4p279</name>
</gene>
<dbReference type="KEGG" id="pami:JCM7686_pAMI4p279"/>
<dbReference type="AlphaFoldDB" id="S5XTY0"/>
<dbReference type="OrthoDB" id="7374754at2"/>
<dbReference type="PATRIC" id="fig|1367847.3.peg.3924"/>
<evidence type="ECO:0000256" key="1">
    <source>
        <dbReference type="SAM" id="SignalP"/>
    </source>
</evidence>
<feature type="domain" description="SsuA/THI5-like" evidence="2">
    <location>
        <begin position="97"/>
        <end position="218"/>
    </location>
</feature>
<dbReference type="PANTHER" id="PTHR30024">
    <property type="entry name" value="ALIPHATIC SULFONATES-BINDING PROTEIN-RELATED"/>
    <property type="match status" value="1"/>
</dbReference>
<evidence type="ECO:0000313" key="3">
    <source>
        <dbReference type="EMBL" id="AGT10969.1"/>
    </source>
</evidence>
<dbReference type="eggNOG" id="COG0715">
    <property type="taxonomic scope" value="Bacteria"/>
</dbReference>
<name>S5XTY0_PARAH</name>
<evidence type="ECO:0000313" key="4">
    <source>
        <dbReference type="Proteomes" id="UP000015480"/>
    </source>
</evidence>